<dbReference type="STRING" id="104452.A0A0L7LTT5"/>
<evidence type="ECO:0000313" key="2">
    <source>
        <dbReference type="EMBL" id="KOB78779.1"/>
    </source>
</evidence>
<dbReference type="Proteomes" id="UP000037510">
    <property type="component" value="Unassembled WGS sequence"/>
</dbReference>
<feature type="region of interest" description="Disordered" evidence="1">
    <location>
        <begin position="255"/>
        <end position="285"/>
    </location>
</feature>
<organism evidence="2 3">
    <name type="scientific">Operophtera brumata</name>
    <name type="common">Winter moth</name>
    <name type="synonym">Phalaena brumata</name>
    <dbReference type="NCBI Taxonomy" id="104452"/>
    <lineage>
        <taxon>Eukaryota</taxon>
        <taxon>Metazoa</taxon>
        <taxon>Ecdysozoa</taxon>
        <taxon>Arthropoda</taxon>
        <taxon>Hexapoda</taxon>
        <taxon>Insecta</taxon>
        <taxon>Pterygota</taxon>
        <taxon>Neoptera</taxon>
        <taxon>Endopterygota</taxon>
        <taxon>Lepidoptera</taxon>
        <taxon>Glossata</taxon>
        <taxon>Ditrysia</taxon>
        <taxon>Geometroidea</taxon>
        <taxon>Geometridae</taxon>
        <taxon>Larentiinae</taxon>
        <taxon>Operophtera</taxon>
    </lineage>
</organism>
<dbReference type="Pfam" id="PF03564">
    <property type="entry name" value="DUF1759"/>
    <property type="match status" value="1"/>
</dbReference>
<comment type="caution">
    <text evidence="2">The sequence shown here is derived from an EMBL/GenBank/DDBJ whole genome shotgun (WGS) entry which is preliminary data.</text>
</comment>
<feature type="compositionally biased region" description="Low complexity" evidence="1">
    <location>
        <begin position="273"/>
        <end position="282"/>
    </location>
</feature>
<evidence type="ECO:0000313" key="3">
    <source>
        <dbReference type="Proteomes" id="UP000037510"/>
    </source>
</evidence>
<protein>
    <submittedName>
        <fullName evidence="2">Polyprotein</fullName>
    </submittedName>
</protein>
<gene>
    <name evidence="2" type="ORF">OBRU01_01414</name>
</gene>
<dbReference type="EMBL" id="JTDY01000114">
    <property type="protein sequence ID" value="KOB78779.1"/>
    <property type="molecule type" value="Genomic_DNA"/>
</dbReference>
<accession>A0A0L7LTT5</accession>
<proteinExistence type="predicted"/>
<feature type="region of interest" description="Disordered" evidence="1">
    <location>
        <begin position="418"/>
        <end position="446"/>
    </location>
</feature>
<name>A0A0L7LTT5_OPEBR</name>
<keyword evidence="3" id="KW-1185">Reference proteome</keyword>
<dbReference type="InterPro" id="IPR005312">
    <property type="entry name" value="DUF1759"/>
</dbReference>
<dbReference type="PANTHER" id="PTHR47331">
    <property type="entry name" value="PHD-TYPE DOMAIN-CONTAINING PROTEIN"/>
    <property type="match status" value="1"/>
</dbReference>
<dbReference type="AlphaFoldDB" id="A0A0L7LTT5"/>
<dbReference type="PANTHER" id="PTHR47331:SF1">
    <property type="entry name" value="GAG-LIKE PROTEIN"/>
    <property type="match status" value="1"/>
</dbReference>
<evidence type="ECO:0000256" key="1">
    <source>
        <dbReference type="SAM" id="MobiDB-lite"/>
    </source>
</evidence>
<sequence length="733" mass="81688">MWRLRKCLRGAAKEAVSALLVSASSPEIIISTLKLRFGNPEYILSKLVYDIKKLPPMSQDYHKEIVSFSVKIQNFTGAVRAVGREEYLQGMSVVSVILSKLPTVLLSRWTDYSFIPITEGKESRLVLLSDFLKEEAVKVSTTSNTYFVPTRSDQHKHKNSEYTQPRSQTTLMHTANQDSTKCLFCKTSAHTKITACNKFKKALRKVRWQFVKRSGLCFKCLLSRHDRDTCLAPVCDKDDCGQPHHPLLHYPVSLERSSEPQLAPAPAPHERQPAPATTTPAPDITGSGAEIVSHVTACDSEYKVLLKVVPIRIHSANGIIDSSALLDDGSTITFISDGLAQRAGLRGEREMIRIRGAFNDELSCESIVTKVNLSGMDNKVYSIRARTVKNLNLPVHSMSVVDCDRCYHTTTRGSEAVGEVAGPATTHPAHPPSPQPAPSASSVVRTTTAVSSPPGYSYLQLHVYSDAYSKAMSVVAFWRCIDKNTRSYKVFEANRLWEIDKLTRMHEWRYVPNTLNVADLAIRKDFDHAVFKSEWFYGPSFLNQDESSWPADICQSETNESNAENVMATNNLPVTSNLPVISNLPVPDPLRFCSWLRLLRSTAVVLTFIDRCNGRTCVLDCYTMERAEHLLPRHAQAETFAKKIAAVKKGKCLQRSSKLLTLSPSLDEHGVLRVGSHIDAASNVSLEVKGPMILDGRNQNNRNIAHLIVRHYHVNAAHGNQENVVSELEQNDV</sequence>
<reference evidence="2 3" key="1">
    <citation type="journal article" date="2015" name="Genome Biol. Evol.">
        <title>The genome of winter moth (Operophtera brumata) provides a genomic perspective on sexual dimorphism and phenology.</title>
        <authorList>
            <person name="Derks M.F."/>
            <person name="Smit S."/>
            <person name="Salis L."/>
            <person name="Schijlen E."/>
            <person name="Bossers A."/>
            <person name="Mateman C."/>
            <person name="Pijl A.S."/>
            <person name="de Ridder D."/>
            <person name="Groenen M.A."/>
            <person name="Visser M.E."/>
            <person name="Megens H.J."/>
        </authorList>
    </citation>
    <scope>NUCLEOTIDE SEQUENCE [LARGE SCALE GENOMIC DNA]</scope>
    <source>
        <strain evidence="2">WM2013NL</strain>
        <tissue evidence="2">Head and thorax</tissue>
    </source>
</reference>